<feature type="signal peptide" evidence="1">
    <location>
        <begin position="1"/>
        <end position="21"/>
    </location>
</feature>
<keyword evidence="1" id="KW-0732">Signal</keyword>
<dbReference type="AlphaFoldDB" id="A0AAD5M2Y4"/>
<dbReference type="EMBL" id="JAHQIW010001029">
    <property type="protein sequence ID" value="KAJ1351212.1"/>
    <property type="molecule type" value="Genomic_DNA"/>
</dbReference>
<dbReference type="PROSITE" id="PS51257">
    <property type="entry name" value="PROKAR_LIPOPROTEIN"/>
    <property type="match status" value="1"/>
</dbReference>
<feature type="chain" id="PRO_5042141471" evidence="1">
    <location>
        <begin position="22"/>
        <end position="82"/>
    </location>
</feature>
<proteinExistence type="predicted"/>
<gene>
    <name evidence="2" type="ORF">KIN20_007183</name>
</gene>
<sequence length="82" mass="9420">MTSVPERLLLIPLLTLTTVLGCGTLLRGPKRLPRINNTRYPEWLGQNEDHYNQHIYHQEIRALSIVAASEIRRREATISRAS</sequence>
<protein>
    <submittedName>
        <fullName evidence="2">Uncharacterized protein</fullName>
    </submittedName>
</protein>
<evidence type="ECO:0000256" key="1">
    <source>
        <dbReference type="SAM" id="SignalP"/>
    </source>
</evidence>
<reference evidence="2" key="1">
    <citation type="submission" date="2021-06" db="EMBL/GenBank/DDBJ databases">
        <title>Parelaphostrongylus tenuis whole genome reference sequence.</title>
        <authorList>
            <person name="Garwood T.J."/>
            <person name="Larsen P.A."/>
            <person name="Fountain-Jones N.M."/>
            <person name="Garbe J.R."/>
            <person name="Macchietto M.G."/>
            <person name="Kania S.A."/>
            <person name="Gerhold R.W."/>
            <person name="Richards J.E."/>
            <person name="Wolf T.M."/>
        </authorList>
    </citation>
    <scope>NUCLEOTIDE SEQUENCE</scope>
    <source>
        <strain evidence="2">MNPRO001-30</strain>
        <tissue evidence="2">Meninges</tissue>
    </source>
</reference>
<comment type="caution">
    <text evidence="2">The sequence shown here is derived from an EMBL/GenBank/DDBJ whole genome shotgun (WGS) entry which is preliminary data.</text>
</comment>
<keyword evidence="3" id="KW-1185">Reference proteome</keyword>
<organism evidence="2 3">
    <name type="scientific">Parelaphostrongylus tenuis</name>
    <name type="common">Meningeal worm</name>
    <dbReference type="NCBI Taxonomy" id="148309"/>
    <lineage>
        <taxon>Eukaryota</taxon>
        <taxon>Metazoa</taxon>
        <taxon>Ecdysozoa</taxon>
        <taxon>Nematoda</taxon>
        <taxon>Chromadorea</taxon>
        <taxon>Rhabditida</taxon>
        <taxon>Rhabditina</taxon>
        <taxon>Rhabditomorpha</taxon>
        <taxon>Strongyloidea</taxon>
        <taxon>Metastrongylidae</taxon>
        <taxon>Parelaphostrongylus</taxon>
    </lineage>
</organism>
<evidence type="ECO:0000313" key="2">
    <source>
        <dbReference type="EMBL" id="KAJ1351212.1"/>
    </source>
</evidence>
<name>A0AAD5M2Y4_PARTN</name>
<dbReference type="Proteomes" id="UP001196413">
    <property type="component" value="Unassembled WGS sequence"/>
</dbReference>
<evidence type="ECO:0000313" key="3">
    <source>
        <dbReference type="Proteomes" id="UP001196413"/>
    </source>
</evidence>
<accession>A0AAD5M2Y4</accession>